<dbReference type="AlphaFoldDB" id="A0A382YCW1"/>
<name>A0A382YCW1_9ZZZZ</name>
<organism evidence="1">
    <name type="scientific">marine metagenome</name>
    <dbReference type="NCBI Taxonomy" id="408172"/>
    <lineage>
        <taxon>unclassified sequences</taxon>
        <taxon>metagenomes</taxon>
        <taxon>ecological metagenomes</taxon>
    </lineage>
</organism>
<protein>
    <submittedName>
        <fullName evidence="1">Uncharacterized protein</fullName>
    </submittedName>
</protein>
<evidence type="ECO:0000313" key="1">
    <source>
        <dbReference type="EMBL" id="SVD81113.1"/>
    </source>
</evidence>
<sequence>VGANRGTMGLDQFVYFVKDDGSQESLGCWHNFYSLDEWMSDLCVQSFTPFGDCLCRVCDGEISFSSTECPHCGSEEIPKKIICELCKISFAQEDDEIRVCPKCGNEGSAPWWGHEDGEVELTETDLDKFSQFIENDAGFKQQEDSLHYMEAIFLFIEDAKAALGKGHKVFYSRG</sequence>
<dbReference type="EMBL" id="UINC01174804">
    <property type="protein sequence ID" value="SVD81113.1"/>
    <property type="molecule type" value="Genomic_DNA"/>
</dbReference>
<proteinExistence type="predicted"/>
<reference evidence="1" key="1">
    <citation type="submission" date="2018-05" db="EMBL/GenBank/DDBJ databases">
        <authorList>
            <person name="Lanie J.A."/>
            <person name="Ng W.-L."/>
            <person name="Kazmierczak K.M."/>
            <person name="Andrzejewski T.M."/>
            <person name="Davidsen T.M."/>
            <person name="Wayne K.J."/>
            <person name="Tettelin H."/>
            <person name="Glass J.I."/>
            <person name="Rusch D."/>
            <person name="Podicherti R."/>
            <person name="Tsui H.-C.T."/>
            <person name="Winkler M.E."/>
        </authorList>
    </citation>
    <scope>NUCLEOTIDE SEQUENCE</scope>
</reference>
<feature type="non-terminal residue" evidence="1">
    <location>
        <position position="1"/>
    </location>
</feature>
<gene>
    <name evidence="1" type="ORF">METZ01_LOCUS433967</name>
</gene>
<accession>A0A382YCW1</accession>